<dbReference type="EMBL" id="JACSPP010000067">
    <property type="protein sequence ID" value="MBD8041761.1"/>
    <property type="molecule type" value="Genomic_DNA"/>
</dbReference>
<evidence type="ECO:0000313" key="2">
    <source>
        <dbReference type="EMBL" id="MBD8041761.1"/>
    </source>
</evidence>
<evidence type="ECO:0000313" key="3">
    <source>
        <dbReference type="Proteomes" id="UP000620874"/>
    </source>
</evidence>
<dbReference type="Proteomes" id="UP000620874">
    <property type="component" value="Unassembled WGS sequence"/>
</dbReference>
<name>A0ABR8YC16_9BACT</name>
<evidence type="ECO:0000256" key="1">
    <source>
        <dbReference type="SAM" id="SignalP"/>
    </source>
</evidence>
<evidence type="ECO:0008006" key="4">
    <source>
        <dbReference type="Google" id="ProtNLM"/>
    </source>
</evidence>
<keyword evidence="3" id="KW-1185">Reference proteome</keyword>
<feature type="signal peptide" evidence="1">
    <location>
        <begin position="1"/>
        <end position="24"/>
    </location>
</feature>
<protein>
    <recommendedName>
        <fullName evidence="4">Lipocalin-like domain-containing protein</fullName>
    </recommendedName>
</protein>
<organism evidence="2 3">
    <name type="scientific">Phocaeicola intestinalis</name>
    <dbReference type="NCBI Taxonomy" id="2762212"/>
    <lineage>
        <taxon>Bacteria</taxon>
        <taxon>Pseudomonadati</taxon>
        <taxon>Bacteroidota</taxon>
        <taxon>Bacteroidia</taxon>
        <taxon>Bacteroidales</taxon>
        <taxon>Bacteroidaceae</taxon>
        <taxon>Phocaeicola</taxon>
    </lineage>
</organism>
<accession>A0ABR8YC16</accession>
<proteinExistence type="predicted"/>
<keyword evidence="1" id="KW-0732">Signal</keyword>
<feature type="chain" id="PRO_5045951178" description="Lipocalin-like domain-containing protein" evidence="1">
    <location>
        <begin position="25"/>
        <end position="131"/>
    </location>
</feature>
<sequence>MKAMKYLSMVLLMFVTSVCMFSCSDDDEPTADSLVGTRWSYTELYSDGSVEQVFTFFDEGSASLVISVRNAGGIVIETETINYEYRRSEDLVIFTAVQAGKANMEGIISSNIKMDVTNKSTNTFVGTFYKQ</sequence>
<gene>
    <name evidence="2" type="ORF">H9625_15215</name>
</gene>
<dbReference type="RefSeq" id="WP_191765177.1">
    <property type="nucleotide sequence ID" value="NZ_JACSPP010000067.1"/>
</dbReference>
<reference evidence="2 3" key="1">
    <citation type="submission" date="2020-08" db="EMBL/GenBank/DDBJ databases">
        <title>A Genomic Blueprint of the Chicken Gut Microbiome.</title>
        <authorList>
            <person name="Gilroy R."/>
            <person name="Ravi A."/>
            <person name="Getino M."/>
            <person name="Pursley I."/>
            <person name="Horton D.L."/>
            <person name="Alikhan N.-F."/>
            <person name="Baker D."/>
            <person name="Gharbi K."/>
            <person name="Hall N."/>
            <person name="Watson M."/>
            <person name="Adriaenssens E.M."/>
            <person name="Foster-Nyarko E."/>
            <person name="Jarju S."/>
            <person name="Secka A."/>
            <person name="Antonio M."/>
            <person name="Oren A."/>
            <person name="Chaudhuri R."/>
            <person name="La Ragione R.M."/>
            <person name="Hildebrand F."/>
            <person name="Pallen M.J."/>
        </authorList>
    </citation>
    <scope>NUCLEOTIDE SEQUENCE [LARGE SCALE GENOMIC DNA]</scope>
    <source>
        <strain evidence="2 3">Sa1CVN1</strain>
    </source>
</reference>
<comment type="caution">
    <text evidence="2">The sequence shown here is derived from an EMBL/GenBank/DDBJ whole genome shotgun (WGS) entry which is preliminary data.</text>
</comment>